<evidence type="ECO:0000313" key="2">
    <source>
        <dbReference type="EnsemblPlants" id="KRH71558"/>
    </source>
</evidence>
<protein>
    <submittedName>
        <fullName evidence="1 2">Uncharacterized protein</fullName>
    </submittedName>
</protein>
<sequence>MLQISGELTCMTCLMYILLRYDTFLYTSSPFPLLENNTTKKFKTRKDTNVECNKH</sequence>
<organism evidence="2">
    <name type="scientific">Glycine max</name>
    <name type="common">Soybean</name>
    <name type="synonym">Glycine hispida</name>
    <dbReference type="NCBI Taxonomy" id="3847"/>
    <lineage>
        <taxon>Eukaryota</taxon>
        <taxon>Viridiplantae</taxon>
        <taxon>Streptophyta</taxon>
        <taxon>Embryophyta</taxon>
        <taxon>Tracheophyta</taxon>
        <taxon>Spermatophyta</taxon>
        <taxon>Magnoliopsida</taxon>
        <taxon>eudicotyledons</taxon>
        <taxon>Gunneridae</taxon>
        <taxon>Pentapetalae</taxon>
        <taxon>rosids</taxon>
        <taxon>fabids</taxon>
        <taxon>Fabales</taxon>
        <taxon>Fabaceae</taxon>
        <taxon>Papilionoideae</taxon>
        <taxon>50 kb inversion clade</taxon>
        <taxon>NPAAA clade</taxon>
        <taxon>indigoferoid/millettioid clade</taxon>
        <taxon>Phaseoleae</taxon>
        <taxon>Glycine</taxon>
        <taxon>Glycine subgen. Soja</taxon>
    </lineage>
</organism>
<dbReference type="Proteomes" id="UP000008827">
    <property type="component" value="Chromosome 2"/>
</dbReference>
<reference evidence="1" key="3">
    <citation type="submission" date="2018-07" db="EMBL/GenBank/DDBJ databases">
        <title>WGS assembly of Glycine max.</title>
        <authorList>
            <person name="Schmutz J."/>
            <person name="Cannon S."/>
            <person name="Schlueter J."/>
            <person name="Ma J."/>
            <person name="Mitros T."/>
            <person name="Nelson W."/>
            <person name="Hyten D."/>
            <person name="Song Q."/>
            <person name="Thelen J."/>
            <person name="Cheng J."/>
            <person name="Xu D."/>
            <person name="Hellsten U."/>
            <person name="May G."/>
            <person name="Yu Y."/>
            <person name="Sakurai T."/>
            <person name="Umezawa T."/>
            <person name="Bhattacharyya M."/>
            <person name="Sandhu D."/>
            <person name="Valliyodan B."/>
            <person name="Lindquist E."/>
            <person name="Peto M."/>
            <person name="Grant D."/>
            <person name="Shu S."/>
            <person name="Goodstein D."/>
            <person name="Barry K."/>
            <person name="Futrell-Griggs M."/>
            <person name="Abernathy B."/>
            <person name="Du J."/>
            <person name="Tian Z."/>
            <person name="Zhu L."/>
            <person name="Gill N."/>
            <person name="Joshi T."/>
            <person name="Libault M."/>
            <person name="Sethuraman A."/>
            <person name="Zhang X."/>
            <person name="Shinozaki K."/>
            <person name="Nguyen H."/>
            <person name="Wing R."/>
            <person name="Cregan P."/>
            <person name="Specht J."/>
            <person name="Grimwood J."/>
            <person name="Rokhsar D."/>
            <person name="Stacey G."/>
            <person name="Shoemaker R."/>
            <person name="Jackson S."/>
        </authorList>
    </citation>
    <scope>NUCLEOTIDE SEQUENCE</scope>
    <source>
        <tissue evidence="1">Callus</tissue>
    </source>
</reference>
<name>K7K8J9_SOYBN</name>
<proteinExistence type="predicted"/>
<gene>
    <name evidence="1" type="ORF">GLYMA_02G154900</name>
</gene>
<reference evidence="1 2" key="1">
    <citation type="journal article" date="2010" name="Nature">
        <title>Genome sequence of the palaeopolyploid soybean.</title>
        <authorList>
            <person name="Schmutz J."/>
            <person name="Cannon S.B."/>
            <person name="Schlueter J."/>
            <person name="Ma J."/>
            <person name="Mitros T."/>
            <person name="Nelson W."/>
            <person name="Hyten D.L."/>
            <person name="Song Q."/>
            <person name="Thelen J.J."/>
            <person name="Cheng J."/>
            <person name="Xu D."/>
            <person name="Hellsten U."/>
            <person name="May G.D."/>
            <person name="Yu Y."/>
            <person name="Sakurai T."/>
            <person name="Umezawa T."/>
            <person name="Bhattacharyya M.K."/>
            <person name="Sandhu D."/>
            <person name="Valliyodan B."/>
            <person name="Lindquist E."/>
            <person name="Peto M."/>
            <person name="Grant D."/>
            <person name="Shu S."/>
            <person name="Goodstein D."/>
            <person name="Barry K."/>
            <person name="Futrell-Griggs M."/>
            <person name="Abernathy B."/>
            <person name="Du J."/>
            <person name="Tian Z."/>
            <person name="Zhu L."/>
            <person name="Gill N."/>
            <person name="Joshi T."/>
            <person name="Libault M."/>
            <person name="Sethuraman A."/>
            <person name="Zhang X.-C."/>
            <person name="Shinozaki K."/>
            <person name="Nguyen H.T."/>
            <person name="Wing R.A."/>
            <person name="Cregan P."/>
            <person name="Specht J."/>
            <person name="Grimwood J."/>
            <person name="Rokhsar D."/>
            <person name="Stacey G."/>
            <person name="Shoemaker R.C."/>
            <person name="Jackson S.A."/>
        </authorList>
    </citation>
    <scope>NUCLEOTIDE SEQUENCE [LARGE SCALE GENOMIC DNA]</scope>
    <source>
        <strain evidence="2">cv. Williams 82</strain>
        <tissue evidence="1">Callus</tissue>
    </source>
</reference>
<evidence type="ECO:0000313" key="3">
    <source>
        <dbReference type="Proteomes" id="UP000008827"/>
    </source>
</evidence>
<dbReference type="Gramene" id="KRH71558">
    <property type="protein sequence ID" value="KRH71558"/>
    <property type="gene ID" value="GLYMA_02G154900"/>
</dbReference>
<keyword evidence="3" id="KW-1185">Reference proteome</keyword>
<dbReference type="PaxDb" id="3847-GLYMA02G17390.1"/>
<evidence type="ECO:0000313" key="1">
    <source>
        <dbReference type="EMBL" id="KRH71558.1"/>
    </source>
</evidence>
<dbReference type="EnsemblPlants" id="KRH71558">
    <property type="protein sequence ID" value="KRH71558"/>
    <property type="gene ID" value="GLYMA_02G154900"/>
</dbReference>
<dbReference type="AlphaFoldDB" id="K7K8J9"/>
<dbReference type="InParanoid" id="K7K8J9"/>
<dbReference type="HOGENOM" id="CLU_3036242_0_0_1"/>
<accession>K7K8J9</accession>
<dbReference type="EMBL" id="CM000835">
    <property type="protein sequence ID" value="KRH71558.1"/>
    <property type="molecule type" value="Genomic_DNA"/>
</dbReference>
<reference evidence="2" key="2">
    <citation type="submission" date="2018-02" db="UniProtKB">
        <authorList>
            <consortium name="EnsemblPlants"/>
        </authorList>
    </citation>
    <scope>IDENTIFICATION</scope>
    <source>
        <strain evidence="2">Williams 82</strain>
    </source>
</reference>